<keyword evidence="13" id="KW-1185">Reference proteome</keyword>
<keyword evidence="3 9" id="KW-0812">Transmembrane</keyword>
<dbReference type="PANTHER" id="PTHR32361">
    <property type="entry name" value="FERRIC/CUPRIC REDUCTASE TRANSMEMBRANE COMPONENT"/>
    <property type="match status" value="1"/>
</dbReference>
<feature type="domain" description="Ferric oxidoreductase" evidence="10">
    <location>
        <begin position="59"/>
        <end position="174"/>
    </location>
</feature>
<evidence type="ECO:0000256" key="4">
    <source>
        <dbReference type="ARBA" id="ARBA00022989"/>
    </source>
</evidence>
<reference evidence="13" key="1">
    <citation type="submission" date="2016-09" db="EMBL/GenBank/DDBJ databases">
        <authorList>
            <person name="Jeantristanb JTB J.-T."/>
            <person name="Ricardo R."/>
        </authorList>
    </citation>
    <scope>NUCLEOTIDE SEQUENCE [LARGE SCALE GENOMIC DNA]</scope>
</reference>
<dbReference type="GO" id="GO:0006826">
    <property type="term" value="P:iron ion transport"/>
    <property type="evidence" value="ECO:0007669"/>
    <property type="project" value="TreeGrafter"/>
</dbReference>
<protein>
    <submittedName>
        <fullName evidence="12">BQ2448_967 protein</fullName>
    </submittedName>
</protein>
<keyword evidence="5" id="KW-0560">Oxidoreductase</keyword>
<dbReference type="InterPro" id="IPR039261">
    <property type="entry name" value="FNR_nucleotide-bd"/>
</dbReference>
<evidence type="ECO:0000256" key="9">
    <source>
        <dbReference type="SAM" id="Phobius"/>
    </source>
</evidence>
<evidence type="ECO:0000256" key="5">
    <source>
        <dbReference type="ARBA" id="ARBA00023002"/>
    </source>
</evidence>
<feature type="transmembrane region" description="Helical" evidence="9">
    <location>
        <begin position="158"/>
        <end position="178"/>
    </location>
</feature>
<feature type="region of interest" description="Disordered" evidence="8">
    <location>
        <begin position="288"/>
        <end position="312"/>
    </location>
</feature>
<dbReference type="SUPFAM" id="SSF52343">
    <property type="entry name" value="Ferredoxin reductase-like, C-terminal NADP-linked domain"/>
    <property type="match status" value="1"/>
</dbReference>
<dbReference type="InterPro" id="IPR013130">
    <property type="entry name" value="Fe3_Rdtase_TM_dom"/>
</dbReference>
<dbReference type="InterPro" id="IPR013121">
    <property type="entry name" value="Fe_red_NAD-bd_6"/>
</dbReference>
<evidence type="ECO:0000256" key="7">
    <source>
        <dbReference type="ARBA" id="ARBA00023136"/>
    </source>
</evidence>
<dbReference type="GO" id="GO:0005886">
    <property type="term" value="C:plasma membrane"/>
    <property type="evidence" value="ECO:0007669"/>
    <property type="project" value="TreeGrafter"/>
</dbReference>
<dbReference type="SFLD" id="SFLDG01168">
    <property type="entry name" value="Ferric_reductase_subgroup_(FRE"/>
    <property type="match status" value="1"/>
</dbReference>
<keyword evidence="4 9" id="KW-1133">Transmembrane helix</keyword>
<dbReference type="Pfam" id="PF01794">
    <property type="entry name" value="Ferric_reduct"/>
    <property type="match status" value="1"/>
</dbReference>
<keyword evidence="7 9" id="KW-0472">Membrane</keyword>
<evidence type="ECO:0000313" key="12">
    <source>
        <dbReference type="EMBL" id="SCV68846.1"/>
    </source>
</evidence>
<keyword evidence="2" id="KW-0813">Transport</keyword>
<evidence type="ECO:0000259" key="11">
    <source>
        <dbReference type="Pfam" id="PF08030"/>
    </source>
</evidence>
<name>A0A238FCN2_9BASI</name>
<evidence type="ECO:0000256" key="6">
    <source>
        <dbReference type="ARBA" id="ARBA00023065"/>
    </source>
</evidence>
<gene>
    <name evidence="12" type="ORF">BQ2448_967</name>
</gene>
<dbReference type="Proteomes" id="UP000198372">
    <property type="component" value="Unassembled WGS sequence"/>
</dbReference>
<organism evidence="12 13">
    <name type="scientific">Microbotryum intermedium</name>
    <dbReference type="NCBI Taxonomy" id="269621"/>
    <lineage>
        <taxon>Eukaryota</taxon>
        <taxon>Fungi</taxon>
        <taxon>Dikarya</taxon>
        <taxon>Basidiomycota</taxon>
        <taxon>Pucciniomycotina</taxon>
        <taxon>Microbotryomycetes</taxon>
        <taxon>Microbotryales</taxon>
        <taxon>Microbotryaceae</taxon>
        <taxon>Microbotryum</taxon>
    </lineage>
</organism>
<evidence type="ECO:0000256" key="2">
    <source>
        <dbReference type="ARBA" id="ARBA00022448"/>
    </source>
</evidence>
<evidence type="ECO:0000256" key="3">
    <source>
        <dbReference type="ARBA" id="ARBA00022692"/>
    </source>
</evidence>
<proteinExistence type="predicted"/>
<accession>A0A238FCN2</accession>
<feature type="transmembrane region" description="Helical" evidence="9">
    <location>
        <begin position="97"/>
        <end position="116"/>
    </location>
</feature>
<evidence type="ECO:0000256" key="1">
    <source>
        <dbReference type="ARBA" id="ARBA00004141"/>
    </source>
</evidence>
<evidence type="ECO:0000313" key="13">
    <source>
        <dbReference type="Proteomes" id="UP000198372"/>
    </source>
</evidence>
<feature type="transmembrane region" description="Helical" evidence="9">
    <location>
        <begin position="128"/>
        <end position="146"/>
    </location>
</feature>
<dbReference type="GO" id="GO:0000293">
    <property type="term" value="F:ferric-chelate reductase activity"/>
    <property type="evidence" value="ECO:0007669"/>
    <property type="project" value="TreeGrafter"/>
</dbReference>
<dbReference type="AlphaFoldDB" id="A0A238FCN2"/>
<keyword evidence="6" id="KW-0406">Ion transport</keyword>
<dbReference type="CDD" id="cd06186">
    <property type="entry name" value="NOX_Duox_like_FAD_NADP"/>
    <property type="match status" value="1"/>
</dbReference>
<sequence length="554" mass="62095">MVCCSAFPSYLRSFADRLGVQASKWLSRPGCSYRVRATHQQSAFTELQWDTICGRIKKSVVLTPLVFLLAGRNSPFIWMTGVDYPTLQLYHRWVARMAVYTALGHCIGYCFVYVIDNPTSFYESFHEAYWNWGWAALVGGLFLCLSSIRRVREICYEVFLLCHIGGAMLWLVGCYYHIYSLNPKYSFLKYLYATIAFWVFERATRTVWSSYYTFGKATSKGFQFGADAKIIECGSYSRLIINPARPLPDRFSGPGSYIFVRSVDGRFFESHPFTIAFPSGMPRLCSPAQTPDPEGKNTFLGSRGSQLSDNEDQGGKAFELIIRTGLSLKPVFHRRYSGWTRTLRDRTKPLKLLLEGPYGASTSLDHYDSALLIAGGSGISATIAHFADLAKCLDRAEGDYKLTLQRIVIVWAIRDPQSAGILVIYLARLRGLLGNINVDLHIYYTGEISSIQKIRGLSAFSSTEQLSCVRSSQGLLAITSICSPLTSMLKTLSIHTGRPDIVNYLDDLLSEGGKIGVIACGPEGLCDRARLGVKSRMRETTSDDLIYHEESFTW</sequence>
<evidence type="ECO:0000259" key="10">
    <source>
        <dbReference type="Pfam" id="PF01794"/>
    </source>
</evidence>
<dbReference type="Gene3D" id="3.40.50.80">
    <property type="entry name" value="Nucleotide-binding domain of ferredoxin-NADP reductase (FNR) module"/>
    <property type="match status" value="1"/>
</dbReference>
<dbReference type="Pfam" id="PF08030">
    <property type="entry name" value="NAD_binding_6"/>
    <property type="match status" value="1"/>
</dbReference>
<dbReference type="OrthoDB" id="2538083at2759"/>
<dbReference type="EMBL" id="FMSP01000003">
    <property type="protein sequence ID" value="SCV68846.1"/>
    <property type="molecule type" value="Genomic_DNA"/>
</dbReference>
<feature type="compositionally biased region" description="Polar residues" evidence="8">
    <location>
        <begin position="299"/>
        <end position="308"/>
    </location>
</feature>
<evidence type="ECO:0000256" key="8">
    <source>
        <dbReference type="SAM" id="MobiDB-lite"/>
    </source>
</evidence>
<dbReference type="GO" id="GO:0006879">
    <property type="term" value="P:intracellular iron ion homeostasis"/>
    <property type="evidence" value="ECO:0007669"/>
    <property type="project" value="TreeGrafter"/>
</dbReference>
<dbReference type="GO" id="GO:0015677">
    <property type="term" value="P:copper ion import"/>
    <property type="evidence" value="ECO:0007669"/>
    <property type="project" value="TreeGrafter"/>
</dbReference>
<comment type="subcellular location">
    <subcellularLocation>
        <location evidence="1">Membrane</location>
        <topology evidence="1">Multi-pass membrane protein</topology>
    </subcellularLocation>
</comment>
<dbReference type="InterPro" id="IPR051410">
    <property type="entry name" value="Ferric/Cupric_Reductase"/>
</dbReference>
<dbReference type="STRING" id="269621.A0A238FCN2"/>
<dbReference type="SFLD" id="SFLDS00052">
    <property type="entry name" value="Ferric_Reductase_Domain"/>
    <property type="match status" value="1"/>
</dbReference>
<feature type="domain" description="Ferric reductase NAD binding" evidence="11">
    <location>
        <begin position="367"/>
        <end position="530"/>
    </location>
</feature>
<dbReference type="PANTHER" id="PTHR32361:SF9">
    <property type="entry name" value="FERRIC REDUCTASE TRANSMEMBRANE COMPONENT 3-RELATED"/>
    <property type="match status" value="1"/>
</dbReference>